<keyword evidence="1" id="KW-1133">Transmembrane helix</keyword>
<accession>A0A212A846</accession>
<evidence type="ECO:0000313" key="3">
    <source>
        <dbReference type="EMBL" id="OWJ75833.1"/>
    </source>
</evidence>
<evidence type="ECO:0000313" key="4">
    <source>
        <dbReference type="Proteomes" id="UP000196878"/>
    </source>
</evidence>
<feature type="chain" id="PRO_5012623108" description="TIGR02186 family protein" evidence="2">
    <location>
        <begin position="21"/>
        <end position="260"/>
    </location>
</feature>
<evidence type="ECO:0000256" key="1">
    <source>
        <dbReference type="SAM" id="Phobius"/>
    </source>
</evidence>
<evidence type="ECO:0008006" key="5">
    <source>
        <dbReference type="Google" id="ProtNLM"/>
    </source>
</evidence>
<dbReference type="Proteomes" id="UP000196878">
    <property type="component" value="Unassembled WGS sequence"/>
</dbReference>
<comment type="caution">
    <text evidence="3">The sequence shown here is derived from an EMBL/GenBank/DDBJ whole genome shotgun (WGS) entry which is preliminary data.</text>
</comment>
<dbReference type="AlphaFoldDB" id="A0A212A846"/>
<protein>
    <recommendedName>
        <fullName evidence="5">TIGR02186 family protein</fullName>
    </recommendedName>
</protein>
<gene>
    <name evidence="3" type="ORF">CDV49_16245</name>
</gene>
<dbReference type="RefSeq" id="WP_088216460.1">
    <property type="nucleotide sequence ID" value="NZ_NIPW01000034.1"/>
</dbReference>
<feature type="signal peptide" evidence="2">
    <location>
        <begin position="1"/>
        <end position="20"/>
    </location>
</feature>
<keyword evidence="1" id="KW-0472">Membrane</keyword>
<keyword evidence="2" id="KW-0732">Signal</keyword>
<evidence type="ECO:0000256" key="2">
    <source>
        <dbReference type="SAM" id="SignalP"/>
    </source>
</evidence>
<name>A0A212A846_9RHOB</name>
<dbReference type="OrthoDB" id="9815212at2"/>
<reference evidence="3 4" key="1">
    <citation type="submission" date="2016-12" db="EMBL/GenBank/DDBJ databases">
        <title>Comparison of Traditional DNA-DNA Hybridization with In Silico Genomic Analysis.</title>
        <authorList>
            <person name="Nicholson A.C."/>
            <person name="Humrighouse B.W."/>
            <person name="Graziano J."/>
            <person name="Lasker B."/>
            <person name="Whitney A.M."/>
            <person name="Mcquiston J.R."/>
        </authorList>
    </citation>
    <scope>NUCLEOTIDE SEQUENCE [LARGE SCALE GENOMIC DNA]</scope>
    <source>
        <strain evidence="3 4">H2240</strain>
    </source>
</reference>
<keyword evidence="4" id="KW-1185">Reference proteome</keyword>
<feature type="transmembrane region" description="Helical" evidence="1">
    <location>
        <begin position="234"/>
        <end position="255"/>
    </location>
</feature>
<dbReference type="InterPro" id="IPR019088">
    <property type="entry name" value="CHP02186-rel_TM"/>
</dbReference>
<proteinExistence type="predicted"/>
<keyword evidence="1" id="KW-0812">Transmembrane</keyword>
<dbReference type="EMBL" id="NIPW01000034">
    <property type="protein sequence ID" value="OWJ75833.1"/>
    <property type="molecule type" value="Genomic_DNA"/>
</dbReference>
<dbReference type="Pfam" id="PF09608">
    <property type="entry name" value="Alph_Pro_TM"/>
    <property type="match status" value="1"/>
</dbReference>
<organism evidence="3 4">
    <name type="scientific">Haematobacter genomosp. 1</name>
    <dbReference type="NCBI Taxonomy" id="366618"/>
    <lineage>
        <taxon>Bacteria</taxon>
        <taxon>Pseudomonadati</taxon>
        <taxon>Pseudomonadota</taxon>
        <taxon>Alphaproteobacteria</taxon>
        <taxon>Rhodobacterales</taxon>
        <taxon>Paracoccaceae</taxon>
        <taxon>Haematobacter</taxon>
    </lineage>
</organism>
<sequence>MRFLPLFLLLLTLLPFTADTQTRPTGERIVAGFSHDFIDISARFDGSEILVFGAVRREQPIPEDNPLGIIVTVEGPPETLTVRKKSHEFGIWMNTQNVRIRSAPSFYAVNTSWPVSFMLTPEQDRQYGITLPRLIYIAGRDVSEEEEPAFVDALIRIRRESGTYQVNERAVSLEESTLFQTRVELPSTLVEGTYITRIYLTREGQVIDRYESHLPVYKVGVERWVHLLAVEQPLMTGILALVVAVVAGWGASALFRSLRL</sequence>